<name>L1K440_GUITC</name>
<evidence type="ECO:0000313" key="4">
    <source>
        <dbReference type="Proteomes" id="UP000011087"/>
    </source>
</evidence>
<evidence type="ECO:0000313" key="2">
    <source>
        <dbReference type="EMBL" id="EKX55133.1"/>
    </source>
</evidence>
<dbReference type="AlphaFoldDB" id="L1K440"/>
<proteinExistence type="predicted"/>
<evidence type="ECO:0000313" key="3">
    <source>
        <dbReference type="EnsemblProtists" id="EKX55133"/>
    </source>
</evidence>
<feature type="region of interest" description="Disordered" evidence="1">
    <location>
        <begin position="51"/>
        <end position="80"/>
    </location>
</feature>
<dbReference type="PaxDb" id="55529-EKX55133"/>
<feature type="region of interest" description="Disordered" evidence="1">
    <location>
        <begin position="1"/>
        <end position="33"/>
    </location>
</feature>
<reference evidence="2 4" key="1">
    <citation type="journal article" date="2012" name="Nature">
        <title>Algal genomes reveal evolutionary mosaicism and the fate of nucleomorphs.</title>
        <authorList>
            <consortium name="DOE Joint Genome Institute"/>
            <person name="Curtis B.A."/>
            <person name="Tanifuji G."/>
            <person name="Burki F."/>
            <person name="Gruber A."/>
            <person name="Irimia M."/>
            <person name="Maruyama S."/>
            <person name="Arias M.C."/>
            <person name="Ball S.G."/>
            <person name="Gile G.H."/>
            <person name="Hirakawa Y."/>
            <person name="Hopkins J.F."/>
            <person name="Kuo A."/>
            <person name="Rensing S.A."/>
            <person name="Schmutz J."/>
            <person name="Symeonidi A."/>
            <person name="Elias M."/>
            <person name="Eveleigh R.J."/>
            <person name="Herman E.K."/>
            <person name="Klute M.J."/>
            <person name="Nakayama T."/>
            <person name="Obornik M."/>
            <person name="Reyes-Prieto A."/>
            <person name="Armbrust E.V."/>
            <person name="Aves S.J."/>
            <person name="Beiko R.G."/>
            <person name="Coutinho P."/>
            <person name="Dacks J.B."/>
            <person name="Durnford D.G."/>
            <person name="Fast N.M."/>
            <person name="Green B.R."/>
            <person name="Grisdale C.J."/>
            <person name="Hempel F."/>
            <person name="Henrissat B."/>
            <person name="Hoppner M.P."/>
            <person name="Ishida K."/>
            <person name="Kim E."/>
            <person name="Koreny L."/>
            <person name="Kroth P.G."/>
            <person name="Liu Y."/>
            <person name="Malik S.B."/>
            <person name="Maier U.G."/>
            <person name="McRose D."/>
            <person name="Mock T."/>
            <person name="Neilson J.A."/>
            <person name="Onodera N.T."/>
            <person name="Poole A.M."/>
            <person name="Pritham E.J."/>
            <person name="Richards T.A."/>
            <person name="Rocap G."/>
            <person name="Roy S.W."/>
            <person name="Sarai C."/>
            <person name="Schaack S."/>
            <person name="Shirato S."/>
            <person name="Slamovits C.H."/>
            <person name="Spencer D.F."/>
            <person name="Suzuki S."/>
            <person name="Worden A.Z."/>
            <person name="Zauner S."/>
            <person name="Barry K."/>
            <person name="Bell C."/>
            <person name="Bharti A.K."/>
            <person name="Crow J.A."/>
            <person name="Grimwood J."/>
            <person name="Kramer R."/>
            <person name="Lindquist E."/>
            <person name="Lucas S."/>
            <person name="Salamov A."/>
            <person name="McFadden G.I."/>
            <person name="Lane C.E."/>
            <person name="Keeling P.J."/>
            <person name="Gray M.W."/>
            <person name="Grigoriev I.V."/>
            <person name="Archibald J.M."/>
        </authorList>
    </citation>
    <scope>NUCLEOTIDE SEQUENCE</scope>
    <source>
        <strain evidence="2 4">CCMP2712</strain>
    </source>
</reference>
<dbReference type="EMBL" id="JH992965">
    <property type="protein sequence ID" value="EKX55133.1"/>
    <property type="molecule type" value="Genomic_DNA"/>
</dbReference>
<dbReference type="EnsemblProtists" id="EKX55133">
    <property type="protein sequence ID" value="EKX55133"/>
    <property type="gene ID" value="GUITHDRAFT_149708"/>
</dbReference>
<sequence>MKNFRRETPSRPTPGGPRNHLLQSSEPETCKDARTPLKFSSKVNEIVRTGLGTPQRIKTPRKQTFLQSPARLPNRYNSKL</sequence>
<organism evidence="2">
    <name type="scientific">Guillardia theta (strain CCMP2712)</name>
    <name type="common">Cryptophyte</name>
    <dbReference type="NCBI Taxonomy" id="905079"/>
    <lineage>
        <taxon>Eukaryota</taxon>
        <taxon>Cryptophyceae</taxon>
        <taxon>Pyrenomonadales</taxon>
        <taxon>Geminigeraceae</taxon>
        <taxon>Guillardia</taxon>
    </lineage>
</organism>
<dbReference type="KEGG" id="gtt:GUITHDRAFT_149708"/>
<protein>
    <submittedName>
        <fullName evidence="2 3">Uncharacterized protein</fullName>
    </submittedName>
</protein>
<accession>L1K440</accession>
<gene>
    <name evidence="2" type="ORF">GUITHDRAFT_149708</name>
</gene>
<dbReference type="HOGENOM" id="CLU_2594855_0_0_1"/>
<evidence type="ECO:0000256" key="1">
    <source>
        <dbReference type="SAM" id="MobiDB-lite"/>
    </source>
</evidence>
<reference evidence="4" key="2">
    <citation type="submission" date="2012-11" db="EMBL/GenBank/DDBJ databases">
        <authorList>
            <person name="Kuo A."/>
            <person name="Curtis B.A."/>
            <person name="Tanifuji G."/>
            <person name="Burki F."/>
            <person name="Gruber A."/>
            <person name="Irimia M."/>
            <person name="Maruyama S."/>
            <person name="Arias M.C."/>
            <person name="Ball S.G."/>
            <person name="Gile G.H."/>
            <person name="Hirakawa Y."/>
            <person name="Hopkins J.F."/>
            <person name="Rensing S.A."/>
            <person name="Schmutz J."/>
            <person name="Symeonidi A."/>
            <person name="Elias M."/>
            <person name="Eveleigh R.J."/>
            <person name="Herman E.K."/>
            <person name="Klute M.J."/>
            <person name="Nakayama T."/>
            <person name="Obornik M."/>
            <person name="Reyes-Prieto A."/>
            <person name="Armbrust E.V."/>
            <person name="Aves S.J."/>
            <person name="Beiko R.G."/>
            <person name="Coutinho P."/>
            <person name="Dacks J.B."/>
            <person name="Durnford D.G."/>
            <person name="Fast N.M."/>
            <person name="Green B.R."/>
            <person name="Grisdale C."/>
            <person name="Hempe F."/>
            <person name="Henrissat B."/>
            <person name="Hoppner M.P."/>
            <person name="Ishida K.-I."/>
            <person name="Kim E."/>
            <person name="Koreny L."/>
            <person name="Kroth P.G."/>
            <person name="Liu Y."/>
            <person name="Malik S.-B."/>
            <person name="Maier U.G."/>
            <person name="McRose D."/>
            <person name="Mock T."/>
            <person name="Neilson J.A."/>
            <person name="Onodera N.T."/>
            <person name="Poole A.M."/>
            <person name="Pritham E.J."/>
            <person name="Richards T.A."/>
            <person name="Rocap G."/>
            <person name="Roy S.W."/>
            <person name="Sarai C."/>
            <person name="Schaack S."/>
            <person name="Shirato S."/>
            <person name="Slamovits C.H."/>
            <person name="Spencer D.F."/>
            <person name="Suzuki S."/>
            <person name="Worden A.Z."/>
            <person name="Zauner S."/>
            <person name="Barry K."/>
            <person name="Bell C."/>
            <person name="Bharti A.K."/>
            <person name="Crow J.A."/>
            <person name="Grimwood J."/>
            <person name="Kramer R."/>
            <person name="Lindquist E."/>
            <person name="Lucas S."/>
            <person name="Salamov A."/>
            <person name="McFadden G.I."/>
            <person name="Lane C.E."/>
            <person name="Keeling P.J."/>
            <person name="Gray M.W."/>
            <person name="Grigoriev I.V."/>
            <person name="Archibald J.M."/>
        </authorList>
    </citation>
    <scope>NUCLEOTIDE SEQUENCE</scope>
    <source>
        <strain evidence="4">CCMP2712</strain>
    </source>
</reference>
<dbReference type="Proteomes" id="UP000011087">
    <property type="component" value="Unassembled WGS sequence"/>
</dbReference>
<reference evidence="3" key="3">
    <citation type="submission" date="2016-03" db="UniProtKB">
        <authorList>
            <consortium name="EnsemblProtists"/>
        </authorList>
    </citation>
    <scope>IDENTIFICATION</scope>
</reference>
<dbReference type="GeneID" id="17311829"/>
<keyword evidence="4" id="KW-1185">Reference proteome</keyword>
<dbReference type="RefSeq" id="XP_005842113.1">
    <property type="nucleotide sequence ID" value="XM_005842056.1"/>
</dbReference>